<evidence type="ECO:0000256" key="1">
    <source>
        <dbReference type="SAM" id="Phobius"/>
    </source>
</evidence>
<proteinExistence type="predicted"/>
<feature type="domain" description="General stress protein 17M-like" evidence="2">
    <location>
        <begin position="9"/>
        <end position="80"/>
    </location>
</feature>
<feature type="transmembrane region" description="Helical" evidence="1">
    <location>
        <begin position="92"/>
        <end position="115"/>
    </location>
</feature>
<dbReference type="AlphaFoldDB" id="A0A1V2I8R5"/>
<keyword evidence="1" id="KW-1133">Transmembrane helix</keyword>
<evidence type="ECO:0000313" key="3">
    <source>
        <dbReference type="EMBL" id="ONH27167.1"/>
    </source>
</evidence>
<organism evidence="3 4">
    <name type="scientific">Pseudofrankia asymbiotica</name>
    <dbReference type="NCBI Taxonomy" id="1834516"/>
    <lineage>
        <taxon>Bacteria</taxon>
        <taxon>Bacillati</taxon>
        <taxon>Actinomycetota</taxon>
        <taxon>Actinomycetes</taxon>
        <taxon>Frankiales</taxon>
        <taxon>Frankiaceae</taxon>
        <taxon>Pseudofrankia</taxon>
    </lineage>
</organism>
<dbReference type="EMBL" id="MOMC01000047">
    <property type="protein sequence ID" value="ONH27167.1"/>
    <property type="molecule type" value="Genomic_DNA"/>
</dbReference>
<dbReference type="Proteomes" id="UP000188929">
    <property type="component" value="Unassembled WGS sequence"/>
</dbReference>
<sequence length="170" mass="18723">MSWRFPPQQVVASYQTHDQAERAVDHLADARFPVERTAIVGRGLTSVETIGRMSWRDSTLRLVGGWAVAGAVVGLVFGLLDWVTPLRAAFSLALWGLFFGALLGLFAGLLTWVFAGGRRQRVMHSHVYRADSYDLLVDSELAERARSTLVLGGFPVTGAVRKDAISFRHP</sequence>
<reference evidence="4" key="1">
    <citation type="submission" date="2016-10" db="EMBL/GenBank/DDBJ databases">
        <title>Frankia sp. NRRL B-16386 Genome sequencing.</title>
        <authorList>
            <person name="Ghodhbane-Gtari F."/>
            <person name="Swanson E."/>
            <person name="Gueddou A."/>
            <person name="Hezbri K."/>
            <person name="Ktari K."/>
            <person name="Nouioui I."/>
            <person name="Morris K."/>
            <person name="Simpson S."/>
            <person name="Abebe-Akele F."/>
            <person name="Thomas K."/>
            <person name="Gtari M."/>
            <person name="Tisa L.S."/>
        </authorList>
    </citation>
    <scope>NUCLEOTIDE SEQUENCE [LARGE SCALE GENOMIC DNA]</scope>
    <source>
        <strain evidence="4">NRRL B-16386</strain>
    </source>
</reference>
<evidence type="ECO:0000259" key="2">
    <source>
        <dbReference type="Pfam" id="PF11181"/>
    </source>
</evidence>
<gene>
    <name evidence="3" type="ORF">BL253_22620</name>
</gene>
<dbReference type="STRING" id="1834516.BL253_22620"/>
<keyword evidence="1" id="KW-0812">Transmembrane</keyword>
<accession>A0A1V2I8R5</accession>
<name>A0A1V2I8R5_9ACTN</name>
<protein>
    <recommendedName>
        <fullName evidence="2">General stress protein 17M-like domain-containing protein</fullName>
    </recommendedName>
</protein>
<keyword evidence="1" id="KW-0472">Membrane</keyword>
<evidence type="ECO:0000313" key="4">
    <source>
        <dbReference type="Proteomes" id="UP000188929"/>
    </source>
</evidence>
<keyword evidence="4" id="KW-1185">Reference proteome</keyword>
<comment type="caution">
    <text evidence="3">The sequence shown here is derived from an EMBL/GenBank/DDBJ whole genome shotgun (WGS) entry which is preliminary data.</text>
</comment>
<feature type="transmembrane region" description="Helical" evidence="1">
    <location>
        <begin position="62"/>
        <end position="80"/>
    </location>
</feature>
<dbReference type="Pfam" id="PF11181">
    <property type="entry name" value="YflT"/>
    <property type="match status" value="1"/>
</dbReference>
<dbReference type="InterPro" id="IPR025889">
    <property type="entry name" value="GSP17M-like_dom"/>
</dbReference>